<dbReference type="Proteomes" id="UP000186465">
    <property type="component" value="Unassembled WGS sequence"/>
</dbReference>
<reference evidence="2" key="1">
    <citation type="submission" date="2016-11" db="EMBL/GenBank/DDBJ databases">
        <title>Actinomyces gypaetusis sp. nov. isolated from Gypaetus barbatus in Qinghai Tibet Plateau China.</title>
        <authorList>
            <person name="Meng X."/>
        </authorList>
    </citation>
    <scope>NUCLEOTIDE SEQUENCE [LARGE SCALE GENOMIC DNA]</scope>
    <source>
        <strain evidence="2">DSM 15383</strain>
    </source>
</reference>
<dbReference type="AlphaFoldDB" id="A0A1Q5PRY3"/>
<dbReference type="EMBL" id="MPDM01000002">
    <property type="protein sequence ID" value="OKL50344.1"/>
    <property type="molecule type" value="Genomic_DNA"/>
</dbReference>
<accession>A0A1Q5PRY3</accession>
<dbReference type="RefSeq" id="WP_075361170.1">
    <property type="nucleotide sequence ID" value="NZ_MPDM01000002.1"/>
</dbReference>
<organism evidence="1 2">
    <name type="scientific">Boudabousia marimammalium</name>
    <dbReference type="NCBI Taxonomy" id="156892"/>
    <lineage>
        <taxon>Bacteria</taxon>
        <taxon>Bacillati</taxon>
        <taxon>Actinomycetota</taxon>
        <taxon>Actinomycetes</taxon>
        <taxon>Actinomycetales</taxon>
        <taxon>Actinomycetaceae</taxon>
        <taxon>Boudabousia</taxon>
    </lineage>
</organism>
<name>A0A1Q5PRY3_9ACTO</name>
<proteinExistence type="predicted"/>
<evidence type="ECO:0000313" key="1">
    <source>
        <dbReference type="EMBL" id="OKL50344.1"/>
    </source>
</evidence>
<evidence type="ECO:0000313" key="2">
    <source>
        <dbReference type="Proteomes" id="UP000186465"/>
    </source>
</evidence>
<protein>
    <recommendedName>
        <fullName evidence="3">YbjN domain-containing protein</fullName>
    </recommendedName>
</protein>
<comment type="caution">
    <text evidence="1">The sequence shown here is derived from an EMBL/GenBank/DDBJ whole genome shotgun (WGS) entry which is preliminary data.</text>
</comment>
<sequence length="152" mass="17402">MTLAPLTQERLTNFLTTSEELRFAIDDDGEIGIPFDEVIVWITLKEQLMNLRGNIRGDAKLEDLPRVVELVETCNRERTGPKAYWAVGEDEDGNQVVHLAAECTMALTEWTDEQLKNFFHVSMGQLISYAQHLTEELPYLVEKEEDQDGMVE</sequence>
<dbReference type="Pfam" id="PF10722">
    <property type="entry name" value="YbjN"/>
    <property type="match status" value="1"/>
</dbReference>
<dbReference type="STRING" id="156892.BM477_02890"/>
<keyword evidence="2" id="KW-1185">Reference proteome</keyword>
<dbReference type="OrthoDB" id="3255760at2"/>
<dbReference type="InterPro" id="IPR019660">
    <property type="entry name" value="Put_sensory_transdc_reg_YbjN"/>
</dbReference>
<gene>
    <name evidence="1" type="ORF">BM477_02890</name>
</gene>
<evidence type="ECO:0008006" key="3">
    <source>
        <dbReference type="Google" id="ProtNLM"/>
    </source>
</evidence>